<dbReference type="Gene3D" id="1.10.10.10">
    <property type="entry name" value="Winged helix-like DNA-binding domain superfamily/Winged helix DNA-binding domain"/>
    <property type="match status" value="1"/>
</dbReference>
<sequence>MPPFPSASRDLVFSNLPSSDIVAAVVQRIRSAIGLGLVAGGDKLPKEAELARQFGISAFALREALTTLREEGAIETRAGKFGGSFVTESLVTESLAHDELCRLTFSELRDLGDWRRMLSAQAADLAARRASPSNLERLSGYAHQVSEAQTAEQARRAHGRFYLELAAAGQSMRLSQAGFAMHDQLDWLFGLVLDDEPKRALRSAELSEIVHCVGTQNSDYARVLASTHILTMVDELARLRLELIASRDRQSGARVKAVSGESFAAEVELFVGSLASEIGALAVKTAPLLGATLSAREIRTGVSLLVLPAFDRIPIFSLGLGVMAEVGVVPEHPYWINWWETTPSGPVENTHHILDPEDENFYDYEAREFIAQPRQRLADWATGPYVDYGGNNDYIVTFSSPILFEDRFLGVVTVDLLVADLERHFSSFLAGLDSSCVVVNAENRVVMSNSVSFDVGDVVRPASSDDVFSIGVFGWSLVLKNTRVSTETANILA</sequence>
<dbReference type="Pfam" id="PF00392">
    <property type="entry name" value="GntR"/>
    <property type="match status" value="1"/>
</dbReference>
<comment type="caution">
    <text evidence="5">The sequence shown here is derived from an EMBL/GenBank/DDBJ whole genome shotgun (WGS) entry which is preliminary data.</text>
</comment>
<dbReference type="RefSeq" id="WP_188679352.1">
    <property type="nucleotide sequence ID" value="NZ_BMGP01000005.1"/>
</dbReference>
<dbReference type="CDD" id="cd07377">
    <property type="entry name" value="WHTH_GntR"/>
    <property type="match status" value="1"/>
</dbReference>
<evidence type="ECO:0000313" key="5">
    <source>
        <dbReference type="EMBL" id="GGF33863.1"/>
    </source>
</evidence>
<dbReference type="PANTHER" id="PTHR43537">
    <property type="entry name" value="TRANSCRIPTIONAL REGULATOR, GNTR FAMILY"/>
    <property type="match status" value="1"/>
</dbReference>
<proteinExistence type="predicted"/>
<dbReference type="SUPFAM" id="SSF48008">
    <property type="entry name" value="GntR ligand-binding domain-like"/>
    <property type="match status" value="1"/>
</dbReference>
<evidence type="ECO:0000256" key="2">
    <source>
        <dbReference type="ARBA" id="ARBA00023125"/>
    </source>
</evidence>
<dbReference type="Gene3D" id="3.30.450.20">
    <property type="entry name" value="PAS domain"/>
    <property type="match status" value="1"/>
</dbReference>
<dbReference type="PROSITE" id="PS50949">
    <property type="entry name" value="HTH_GNTR"/>
    <property type="match status" value="1"/>
</dbReference>
<keyword evidence="1" id="KW-0805">Transcription regulation</keyword>
<keyword evidence="3" id="KW-0804">Transcription</keyword>
<dbReference type="InterPro" id="IPR011711">
    <property type="entry name" value="GntR_C"/>
</dbReference>
<dbReference type="PANTHER" id="PTHR43537:SF5">
    <property type="entry name" value="UXU OPERON TRANSCRIPTIONAL REGULATOR"/>
    <property type="match status" value="1"/>
</dbReference>
<evidence type="ECO:0000256" key="1">
    <source>
        <dbReference type="ARBA" id="ARBA00023015"/>
    </source>
</evidence>
<dbReference type="InterPro" id="IPR036390">
    <property type="entry name" value="WH_DNA-bd_sf"/>
</dbReference>
<accession>A0A917BCC3</accession>
<organism evidence="5 6">
    <name type="scientific">Subtercola lobariae</name>
    <dbReference type="NCBI Taxonomy" id="1588641"/>
    <lineage>
        <taxon>Bacteria</taxon>
        <taxon>Bacillati</taxon>
        <taxon>Actinomycetota</taxon>
        <taxon>Actinomycetes</taxon>
        <taxon>Micrococcales</taxon>
        <taxon>Microbacteriaceae</taxon>
        <taxon>Subtercola</taxon>
    </lineage>
</organism>
<name>A0A917BCC3_9MICO</name>
<dbReference type="Gene3D" id="1.20.120.530">
    <property type="entry name" value="GntR ligand-binding domain-like"/>
    <property type="match status" value="1"/>
</dbReference>
<keyword evidence="2" id="KW-0238">DNA-binding</keyword>
<dbReference type="Proteomes" id="UP000598775">
    <property type="component" value="Unassembled WGS sequence"/>
</dbReference>
<evidence type="ECO:0000256" key="3">
    <source>
        <dbReference type="ARBA" id="ARBA00023163"/>
    </source>
</evidence>
<protein>
    <recommendedName>
        <fullName evidence="4">HTH gntR-type domain-containing protein</fullName>
    </recommendedName>
</protein>
<dbReference type="GO" id="GO:0003700">
    <property type="term" value="F:DNA-binding transcription factor activity"/>
    <property type="evidence" value="ECO:0007669"/>
    <property type="project" value="InterPro"/>
</dbReference>
<dbReference type="SUPFAM" id="SSF46785">
    <property type="entry name" value="Winged helix' DNA-binding domain"/>
    <property type="match status" value="1"/>
</dbReference>
<dbReference type="GO" id="GO:0003677">
    <property type="term" value="F:DNA binding"/>
    <property type="evidence" value="ECO:0007669"/>
    <property type="project" value="UniProtKB-KW"/>
</dbReference>
<dbReference type="InterPro" id="IPR036388">
    <property type="entry name" value="WH-like_DNA-bd_sf"/>
</dbReference>
<dbReference type="AlphaFoldDB" id="A0A917BCC3"/>
<keyword evidence="6" id="KW-1185">Reference proteome</keyword>
<dbReference type="CDD" id="cd12913">
    <property type="entry name" value="PDC1_MCP_like"/>
    <property type="match status" value="1"/>
</dbReference>
<dbReference type="SMART" id="SM00345">
    <property type="entry name" value="HTH_GNTR"/>
    <property type="match status" value="1"/>
</dbReference>
<evidence type="ECO:0000259" key="4">
    <source>
        <dbReference type="PROSITE" id="PS50949"/>
    </source>
</evidence>
<dbReference type="InterPro" id="IPR000524">
    <property type="entry name" value="Tscrpt_reg_HTH_GntR"/>
</dbReference>
<gene>
    <name evidence="5" type="ORF">GCM10011399_28800</name>
</gene>
<dbReference type="PRINTS" id="PR00035">
    <property type="entry name" value="HTHGNTR"/>
</dbReference>
<dbReference type="Pfam" id="PF07729">
    <property type="entry name" value="FCD"/>
    <property type="match status" value="1"/>
</dbReference>
<reference evidence="5 6" key="1">
    <citation type="journal article" date="2014" name="Int. J. Syst. Evol. Microbiol.">
        <title>Complete genome sequence of Corynebacterium casei LMG S-19264T (=DSM 44701T), isolated from a smear-ripened cheese.</title>
        <authorList>
            <consortium name="US DOE Joint Genome Institute (JGI-PGF)"/>
            <person name="Walter F."/>
            <person name="Albersmeier A."/>
            <person name="Kalinowski J."/>
            <person name="Ruckert C."/>
        </authorList>
    </citation>
    <scope>NUCLEOTIDE SEQUENCE [LARGE SCALE GENOMIC DNA]</scope>
    <source>
        <strain evidence="5 6">CGMCC 1.12976</strain>
    </source>
</reference>
<dbReference type="InterPro" id="IPR008920">
    <property type="entry name" value="TF_FadR/GntR_C"/>
</dbReference>
<dbReference type="EMBL" id="BMGP01000005">
    <property type="protein sequence ID" value="GGF33863.1"/>
    <property type="molecule type" value="Genomic_DNA"/>
</dbReference>
<evidence type="ECO:0000313" key="6">
    <source>
        <dbReference type="Proteomes" id="UP000598775"/>
    </source>
</evidence>
<feature type="domain" description="HTH gntR-type" evidence="4">
    <location>
        <begin position="19"/>
        <end position="89"/>
    </location>
</feature>
<dbReference type="Pfam" id="PF22673">
    <property type="entry name" value="MCP-like_PDC_1"/>
    <property type="match status" value="1"/>
</dbReference>